<accession>A0AA39LYF4</accession>
<sequence length="1602" mass="181894">MAERMSASSTIQIHLQQQAAHLQAMAAASTSAPNAPAAVAVEEAEKMDEDKEHPDLDRLHGMGFEVEMLKWLIKAHVEGTELRSLFFDISMDMDVDEIACVEAVRLLGRISRPQRELACAQMVQLLFQKKDMPKAEETDRLITKIIIKAYQEEVITFLQACELLISSIDLAMTSIPIDPKKIDFMTAKLHELDYKGMRNIMKMFVENFAKIPPHMTDLQRLQILPVENLFLELIDRKKNHAPALFIITEITRMSSNSSAFMLPRIARKITEVVASFRPLAEITTMIARTWMFPITAHINFNVILQTWKLSDVTSTRLHLKGHLPFNNESLGPQTYLQYILLKQPRNQDVIPFLVRPSTICASPKLQCDDILPVLILESMRAMENTELTLECDENQYTWRQIAHLFISCLYSNHASFNRILSKLHTMLKSHNFRVARAELMWLILQFVAIRIDDLTEEDMVGVEELYNLLYEDEPTWSGCGTDFHRMSRFFGPAAIWIQFEKRASGSVKVPPVPENLKGFVSQIQQPMPYSNQGFPTPIDALVAVAGNAFTSNEKIFQERVINVIRPMLDTPTSDEPWLLPFHRRATCRISSLDIQLLDAFTFRAKDNMIRYLLDTLNAFAAASGTRLPSPACIDTLVRIAMTLEYQFGILPIHRMLYGPKNVTNVDLLYMITEMLNYRLVGCRVPVLNRCALIQHVYALMGQVLNPSTAMQSSIPTTRNNWPLNQLYMAFEQLIMRHALWVPPNELAPLNTSLLTIRCHDSGAFARALTHPDYFTVNNPDPQSPSPWICPEITRMIALSVARSIKIIGDTINTEFITLLQAHRWGSSSLRWFPQTLLNSIGQQPDHMDEAVEMDRMQSARQAYSTYMNIQDSQQRYDFLTQQCGKTQFTGIVIIFLTFWESSCGGNTYQSVNRVGHIPYFYRFLEHLNSKEYIANVNMLVDFLNNWLVNLNAIDDRMLTNVTNVLNDLVFTYGMIPFERLLLAMVMHPFEIAAIRCSLAILHSLLANSKELQNRVQFLTQSLVQHHMTVHMKSDSHFMKLTEYYNNVFPHTRLSYNDQFRRISGQHHHSQESIQELTDHYLPVYYGNLADNVLPIADALFQRSLEVNIDQPNLHMFLQFFAPCYKFHPQPSNFVYSTLFCLDQVCHTNHARQFALTILKAAEEKSMGRDREQILTNSFTKDNHQSQEPIDFCEQLVTRVIEACVYVHVTPPFIVRDWRFAEHSPAAQALFGACIELMASPHNASVTARALIDIALRRSPTGKPYEVVNAVALILTALPHSFQVVLLEQLRLTVASDELKHGEPSKTCFDPYSDQLFLFGENHLISMLALAHAYWQHAGVGMITELFEFIRDKLADIVETESQLIYVIRIIVPFLQKLNDFKERAKNTQDLVVVIYKMLRRVVELRERAPLRYEDTICDVLYHAKYMFVGDAVKTEAEMTIQQLNPSMQEKLKFLLSSQPSDHPTTVTTTTTTTASMPAPAVTTATTMSSIPSISSDVSTSSSFPNLLAQHQNPSILSSSSSEPPSLMPVSSLQNMMPPATSMPMMNTTTAGSTSMMIPPSSMFSQSGQHGAGMMMNPPAMSMGGGAMNPMMGFPGSGHHVPR</sequence>
<keyword evidence="6" id="KW-0539">Nucleus</keyword>
<dbReference type="EMBL" id="JAUCMV010000003">
    <property type="protein sequence ID" value="KAK0413900.1"/>
    <property type="molecule type" value="Genomic_DNA"/>
</dbReference>
<dbReference type="GO" id="GO:0005667">
    <property type="term" value="C:transcription regulator complex"/>
    <property type="evidence" value="ECO:0007669"/>
    <property type="project" value="TreeGrafter"/>
</dbReference>
<comment type="subcellular location">
    <subcellularLocation>
        <location evidence="1">Nucleus</location>
    </subcellularLocation>
</comment>
<evidence type="ECO:0000256" key="8">
    <source>
        <dbReference type="SAM" id="MobiDB-lite"/>
    </source>
</evidence>
<dbReference type="InterPro" id="IPR021629">
    <property type="entry name" value="Mediator_Med23"/>
</dbReference>
<comment type="caution">
    <text evidence="9">The sequence shown here is derived from an EMBL/GenBank/DDBJ whole genome shotgun (WGS) entry which is preliminary data.</text>
</comment>
<evidence type="ECO:0000256" key="5">
    <source>
        <dbReference type="ARBA" id="ARBA00023163"/>
    </source>
</evidence>
<feature type="region of interest" description="Disordered" evidence="8">
    <location>
        <begin position="1512"/>
        <end position="1531"/>
    </location>
</feature>
<name>A0AA39LYF4_9BILA</name>
<evidence type="ECO:0000256" key="3">
    <source>
        <dbReference type="ARBA" id="ARBA00019696"/>
    </source>
</evidence>
<evidence type="ECO:0000256" key="7">
    <source>
        <dbReference type="ARBA" id="ARBA00031961"/>
    </source>
</evidence>
<keyword evidence="5" id="KW-0804">Transcription</keyword>
<keyword evidence="10" id="KW-1185">Reference proteome</keyword>
<dbReference type="Pfam" id="PF11573">
    <property type="entry name" value="Med23"/>
    <property type="match status" value="1"/>
</dbReference>
<evidence type="ECO:0000256" key="6">
    <source>
        <dbReference type="ARBA" id="ARBA00023242"/>
    </source>
</evidence>
<dbReference type="GO" id="GO:0010628">
    <property type="term" value="P:positive regulation of gene expression"/>
    <property type="evidence" value="ECO:0007669"/>
    <property type="project" value="TreeGrafter"/>
</dbReference>
<evidence type="ECO:0000313" key="10">
    <source>
        <dbReference type="Proteomes" id="UP001175271"/>
    </source>
</evidence>
<proteinExistence type="inferred from homology"/>
<evidence type="ECO:0000256" key="2">
    <source>
        <dbReference type="ARBA" id="ARBA00010222"/>
    </source>
</evidence>
<reference evidence="9" key="1">
    <citation type="submission" date="2023-06" db="EMBL/GenBank/DDBJ databases">
        <title>Genomic analysis of the entomopathogenic nematode Steinernema hermaphroditum.</title>
        <authorList>
            <person name="Schwarz E.M."/>
            <person name="Heppert J.K."/>
            <person name="Baniya A."/>
            <person name="Schwartz H.T."/>
            <person name="Tan C.-H."/>
            <person name="Antoshechkin I."/>
            <person name="Sternberg P.W."/>
            <person name="Goodrich-Blair H."/>
            <person name="Dillman A.R."/>
        </authorList>
    </citation>
    <scope>NUCLEOTIDE SEQUENCE</scope>
    <source>
        <strain evidence="9">PS9179</strain>
        <tissue evidence="9">Whole animal</tissue>
    </source>
</reference>
<organism evidence="9 10">
    <name type="scientific">Steinernema hermaphroditum</name>
    <dbReference type="NCBI Taxonomy" id="289476"/>
    <lineage>
        <taxon>Eukaryota</taxon>
        <taxon>Metazoa</taxon>
        <taxon>Ecdysozoa</taxon>
        <taxon>Nematoda</taxon>
        <taxon>Chromadorea</taxon>
        <taxon>Rhabditida</taxon>
        <taxon>Tylenchina</taxon>
        <taxon>Panagrolaimomorpha</taxon>
        <taxon>Strongyloidoidea</taxon>
        <taxon>Steinernematidae</taxon>
        <taxon>Steinernema</taxon>
    </lineage>
</organism>
<protein>
    <recommendedName>
        <fullName evidence="3">Mediator of RNA polymerase II transcription subunit 23</fullName>
    </recommendedName>
    <alternativeName>
        <fullName evidence="7">Mediator complex subunit 23</fullName>
    </alternativeName>
</protein>
<evidence type="ECO:0000256" key="4">
    <source>
        <dbReference type="ARBA" id="ARBA00023015"/>
    </source>
</evidence>
<dbReference type="Proteomes" id="UP001175271">
    <property type="component" value="Unassembled WGS sequence"/>
</dbReference>
<dbReference type="GO" id="GO:0016592">
    <property type="term" value="C:mediator complex"/>
    <property type="evidence" value="ECO:0007669"/>
    <property type="project" value="TreeGrafter"/>
</dbReference>
<keyword evidence="4" id="KW-0805">Transcription regulation</keyword>
<comment type="similarity">
    <text evidence="2">Belongs to the Mediator complex subunit 23 family.</text>
</comment>
<evidence type="ECO:0000256" key="1">
    <source>
        <dbReference type="ARBA" id="ARBA00004123"/>
    </source>
</evidence>
<gene>
    <name evidence="9" type="ORF">QR680_007050</name>
</gene>
<evidence type="ECO:0000313" key="9">
    <source>
        <dbReference type="EMBL" id="KAK0413900.1"/>
    </source>
</evidence>
<dbReference type="PANTHER" id="PTHR12691:SF10">
    <property type="entry name" value="MEDIATOR OF RNA POLYMERASE II TRANSCRIPTION SUBUNIT 23"/>
    <property type="match status" value="1"/>
</dbReference>
<feature type="compositionally biased region" description="Low complexity" evidence="8">
    <location>
        <begin position="1513"/>
        <end position="1531"/>
    </location>
</feature>
<dbReference type="PANTHER" id="PTHR12691">
    <property type="entry name" value="MEDIATOR OF RNA POLYMERASE II TRANSCRIPTION SUBUNIT 23"/>
    <property type="match status" value="1"/>
</dbReference>
<dbReference type="GO" id="GO:0006357">
    <property type="term" value="P:regulation of transcription by RNA polymerase II"/>
    <property type="evidence" value="ECO:0007669"/>
    <property type="project" value="TreeGrafter"/>
</dbReference>